<dbReference type="AlphaFoldDB" id="G5H6T5"/>
<evidence type="ECO:0000256" key="3">
    <source>
        <dbReference type="ARBA" id="ARBA00022519"/>
    </source>
</evidence>
<accession>G5H6T5</accession>
<dbReference type="Proteomes" id="UP000006008">
    <property type="component" value="Unassembled WGS sequence"/>
</dbReference>
<keyword evidence="4 12" id="KW-0812">Transmembrane</keyword>
<keyword evidence="5 12" id="KW-1133">Transmembrane helix</keyword>
<evidence type="ECO:0000256" key="10">
    <source>
        <dbReference type="ARBA" id="ARBA00042775"/>
    </source>
</evidence>
<evidence type="ECO:0000313" key="15">
    <source>
        <dbReference type="Proteomes" id="UP000006008"/>
    </source>
</evidence>
<dbReference type="RefSeq" id="WP_009133451.1">
    <property type="nucleotide sequence ID" value="NZ_CP102250.1"/>
</dbReference>
<protein>
    <recommendedName>
        <fullName evidence="9">Periplasmic chaperone PpiD</fullName>
    </recommendedName>
    <alternativeName>
        <fullName evidence="10">Periplasmic folding chaperone</fullName>
    </alternativeName>
</protein>
<evidence type="ECO:0000256" key="5">
    <source>
        <dbReference type="ARBA" id="ARBA00022989"/>
    </source>
</evidence>
<feature type="domain" description="PpiC" evidence="13">
    <location>
        <begin position="344"/>
        <end position="435"/>
    </location>
</feature>
<name>G5H6T5_9BACT</name>
<dbReference type="GO" id="GO:0005886">
    <property type="term" value="C:plasma membrane"/>
    <property type="evidence" value="ECO:0007669"/>
    <property type="project" value="UniProtKB-SubCell"/>
</dbReference>
<evidence type="ECO:0000256" key="8">
    <source>
        <dbReference type="ARBA" id="ARBA00038408"/>
    </source>
</evidence>
<gene>
    <name evidence="14" type="ORF">HMPREF9450_00645</name>
</gene>
<comment type="subcellular location">
    <subcellularLocation>
        <location evidence="1">Cell inner membrane</location>
        <topology evidence="1">Single-pass type II membrane protein</topology>
        <orientation evidence="1">Periplasmic side</orientation>
    </subcellularLocation>
</comment>
<keyword evidence="11" id="KW-0697">Rotamase</keyword>
<keyword evidence="15" id="KW-1185">Reference proteome</keyword>
<keyword evidence="2" id="KW-1003">Cell membrane</keyword>
<keyword evidence="6 12" id="KW-0472">Membrane</keyword>
<dbReference type="InterPro" id="IPR052029">
    <property type="entry name" value="PpiD_chaperone"/>
</dbReference>
<evidence type="ECO:0000256" key="1">
    <source>
        <dbReference type="ARBA" id="ARBA00004382"/>
    </source>
</evidence>
<dbReference type="EMBL" id="ADLD01000008">
    <property type="protein sequence ID" value="EHB92932.1"/>
    <property type="molecule type" value="Genomic_DNA"/>
</dbReference>
<dbReference type="Pfam" id="PF13623">
    <property type="entry name" value="SurA_N_2"/>
    <property type="match status" value="1"/>
</dbReference>
<dbReference type="OrthoDB" id="9812372at2"/>
<sequence>MATLNTLRTRGGVIVSIVIGIALLAFLLGDLSSAGNMMNARKMRVGEIDGNKIGYLEYTEQVDYLTGIQQTMTGKDALSSEEQMQVQNFAWDNLLNKYVLAPGFEDAGILVSENEQVDMVDGNYISPVITGTFVNPNTGVYDPAMLRNFVSNMDQDPTGKAGMIWNYMKNQMVKQRLFTKYVGLVSKGIYVTDLEVEQGVNNANSLSNIAYILKEYSQIPDSTVTVPESDVRKYYKEHERMFRQSASRDIEYVVFDVLPSQDDYAAVEKTVNEMAAEFAAAENPFQFATLNSQIPPVKRYLTENQLPAPLAGYAFGPDSKQMYGPVLDNDVYTMARVADVKMLPDSIGARHILLPADKKAQADSILTALKGGASFAELSEKYSIDPQAKLRGGDLGVFSPDQMVEEFSQAALDTKQGDFFETTTRFGIHIGQVTSKSKPVKKVQLAVITDKVEPSEATQQAVYGKVSQFIAAANGSAENFAKAVSDNALSKRVARIHNTERNISGMDNSREIVRWAFNAEQGDVSPVTEVDGNYVVALLTGVSEDGIAPLTAVSQNIATILRQQIKGKMLSDSLSGGTLLQAVATKVGAEVKEAGDVDFNSFYVNGVGVEPALIGAVSAVQPGALSKPVVGMAGVYLFDVTGRQNTDNVTPESERARLESMGLSYLSERVSQVLVEAANVKDNRVKFF</sequence>
<dbReference type="Gene3D" id="3.10.50.40">
    <property type="match status" value="1"/>
</dbReference>
<dbReference type="eggNOG" id="COG0760">
    <property type="taxonomic scope" value="Bacteria"/>
</dbReference>
<evidence type="ECO:0000259" key="13">
    <source>
        <dbReference type="PROSITE" id="PS50198"/>
    </source>
</evidence>
<dbReference type="PANTHER" id="PTHR47529">
    <property type="entry name" value="PEPTIDYL-PROLYL CIS-TRANS ISOMERASE D"/>
    <property type="match status" value="1"/>
</dbReference>
<keyword evidence="11" id="KW-0413">Isomerase</keyword>
<dbReference type="STRING" id="742725.HMPREF9450_00645"/>
<evidence type="ECO:0000256" key="9">
    <source>
        <dbReference type="ARBA" id="ARBA00040743"/>
    </source>
</evidence>
<dbReference type="PATRIC" id="fig|742725.3.peg.700"/>
<evidence type="ECO:0000313" key="14">
    <source>
        <dbReference type="EMBL" id="EHB92932.1"/>
    </source>
</evidence>
<dbReference type="GO" id="GO:0003755">
    <property type="term" value="F:peptidyl-prolyl cis-trans isomerase activity"/>
    <property type="evidence" value="ECO:0007669"/>
    <property type="project" value="UniProtKB-KW"/>
</dbReference>
<keyword evidence="7" id="KW-0143">Chaperone</keyword>
<dbReference type="SUPFAM" id="SSF54534">
    <property type="entry name" value="FKBP-like"/>
    <property type="match status" value="1"/>
</dbReference>
<dbReference type="InterPro" id="IPR000297">
    <property type="entry name" value="PPIase_PpiC"/>
</dbReference>
<dbReference type="InterPro" id="IPR027304">
    <property type="entry name" value="Trigger_fact/SurA_dom_sf"/>
</dbReference>
<comment type="similarity">
    <text evidence="8">Belongs to the PpiD chaperone family.</text>
</comment>
<reference evidence="14 15" key="1">
    <citation type="submission" date="2011-08" db="EMBL/GenBank/DDBJ databases">
        <title>The Genome Sequence of Alistipes indistinctus YIT 12060.</title>
        <authorList>
            <consortium name="The Broad Institute Genome Sequencing Platform"/>
            <person name="Earl A."/>
            <person name="Ward D."/>
            <person name="Feldgarden M."/>
            <person name="Gevers D."/>
            <person name="Morotomi M."/>
            <person name="Young S.K."/>
            <person name="Zeng Q."/>
            <person name="Gargeya S."/>
            <person name="Fitzgerald M."/>
            <person name="Haas B."/>
            <person name="Abouelleil A."/>
            <person name="Alvarado L."/>
            <person name="Arachchi H.M."/>
            <person name="Berlin A."/>
            <person name="Brown A."/>
            <person name="Chapman S.B."/>
            <person name="Chen Z."/>
            <person name="Dunbar C."/>
            <person name="Freedman E."/>
            <person name="Gearin G."/>
            <person name="Gellesch M."/>
            <person name="Goldberg J."/>
            <person name="Griggs A."/>
            <person name="Gujja S."/>
            <person name="Heiman D."/>
            <person name="Howarth C."/>
            <person name="Larson L."/>
            <person name="Lui A."/>
            <person name="MacDonald P.J.P."/>
            <person name="Montmayeur A."/>
            <person name="Murphy C."/>
            <person name="Neiman D."/>
            <person name="Pearson M."/>
            <person name="Priest M."/>
            <person name="Roberts A."/>
            <person name="Saif S."/>
            <person name="Shea T."/>
            <person name="Shenoy N."/>
            <person name="Sisk P."/>
            <person name="Stolte C."/>
            <person name="Sykes S."/>
            <person name="Wortman J."/>
            <person name="Nusbaum C."/>
            <person name="Birren B."/>
        </authorList>
    </citation>
    <scope>NUCLEOTIDE SEQUENCE [LARGE SCALE GENOMIC DNA]</scope>
    <source>
        <strain evidence="14 15">YIT 12060</strain>
    </source>
</reference>
<proteinExistence type="inferred from homology"/>
<feature type="transmembrane region" description="Helical" evidence="12">
    <location>
        <begin position="12"/>
        <end position="34"/>
    </location>
</feature>
<dbReference type="GeneID" id="92816342"/>
<evidence type="ECO:0000256" key="12">
    <source>
        <dbReference type="SAM" id="Phobius"/>
    </source>
</evidence>
<organism evidence="14 15">
    <name type="scientific">Alistipes indistinctus YIT 12060</name>
    <dbReference type="NCBI Taxonomy" id="742725"/>
    <lineage>
        <taxon>Bacteria</taxon>
        <taxon>Pseudomonadati</taxon>
        <taxon>Bacteroidota</taxon>
        <taxon>Bacteroidia</taxon>
        <taxon>Bacteroidales</taxon>
        <taxon>Rikenellaceae</taxon>
        <taxon>Alistipes</taxon>
    </lineage>
</organism>
<dbReference type="SUPFAM" id="SSF109998">
    <property type="entry name" value="Triger factor/SurA peptide-binding domain-like"/>
    <property type="match status" value="1"/>
</dbReference>
<evidence type="ECO:0000256" key="11">
    <source>
        <dbReference type="PROSITE-ProRule" id="PRU00278"/>
    </source>
</evidence>
<evidence type="ECO:0000256" key="4">
    <source>
        <dbReference type="ARBA" id="ARBA00022692"/>
    </source>
</evidence>
<dbReference type="PANTHER" id="PTHR47529:SF1">
    <property type="entry name" value="PERIPLASMIC CHAPERONE PPID"/>
    <property type="match status" value="1"/>
</dbReference>
<dbReference type="HOGENOM" id="CLU_023843_0_1_10"/>
<evidence type="ECO:0000256" key="6">
    <source>
        <dbReference type="ARBA" id="ARBA00023136"/>
    </source>
</evidence>
<dbReference type="InterPro" id="IPR046357">
    <property type="entry name" value="PPIase_dom_sf"/>
</dbReference>
<evidence type="ECO:0000256" key="2">
    <source>
        <dbReference type="ARBA" id="ARBA00022475"/>
    </source>
</evidence>
<dbReference type="PROSITE" id="PS50198">
    <property type="entry name" value="PPIC_PPIASE_2"/>
    <property type="match status" value="1"/>
</dbReference>
<dbReference type="Pfam" id="PF13616">
    <property type="entry name" value="Rotamase_3"/>
    <property type="match status" value="1"/>
</dbReference>
<comment type="caution">
    <text evidence="14">The sequence shown here is derived from an EMBL/GenBank/DDBJ whole genome shotgun (WGS) entry which is preliminary data.</text>
</comment>
<keyword evidence="3" id="KW-0997">Cell inner membrane</keyword>
<evidence type="ECO:0000256" key="7">
    <source>
        <dbReference type="ARBA" id="ARBA00023186"/>
    </source>
</evidence>